<dbReference type="EMBL" id="JAIWYP010000013">
    <property type="protein sequence ID" value="KAH3716386.1"/>
    <property type="molecule type" value="Genomic_DNA"/>
</dbReference>
<dbReference type="AlphaFoldDB" id="A0A9D4C3C4"/>
<keyword evidence="2" id="KW-1185">Reference proteome</keyword>
<comment type="caution">
    <text evidence="1">The sequence shown here is derived from an EMBL/GenBank/DDBJ whole genome shotgun (WGS) entry which is preliminary data.</text>
</comment>
<reference evidence="1" key="2">
    <citation type="submission" date="2020-11" db="EMBL/GenBank/DDBJ databases">
        <authorList>
            <person name="McCartney M.A."/>
            <person name="Auch B."/>
            <person name="Kono T."/>
            <person name="Mallez S."/>
            <person name="Becker A."/>
            <person name="Gohl D.M."/>
            <person name="Silverstein K.A.T."/>
            <person name="Koren S."/>
            <person name="Bechman K.B."/>
            <person name="Herman A."/>
            <person name="Abrahante J.E."/>
            <person name="Garbe J."/>
        </authorList>
    </citation>
    <scope>NUCLEOTIDE SEQUENCE</scope>
    <source>
        <strain evidence="1">Duluth1</strain>
        <tissue evidence="1">Whole animal</tissue>
    </source>
</reference>
<protein>
    <submittedName>
        <fullName evidence="1">Uncharacterized protein</fullName>
    </submittedName>
</protein>
<dbReference type="Proteomes" id="UP000828390">
    <property type="component" value="Unassembled WGS sequence"/>
</dbReference>
<sequence length="63" mass="6856">MYIALFSQRKANIRSLPSVGNSGIFRSSSPMHDFVLDMGIVRSVGATDVVVPPPRERAVDNPV</sequence>
<gene>
    <name evidence="1" type="ORF">DPMN_059108</name>
</gene>
<reference evidence="1" key="1">
    <citation type="journal article" date="2019" name="bioRxiv">
        <title>The Genome of the Zebra Mussel, Dreissena polymorpha: A Resource for Invasive Species Research.</title>
        <authorList>
            <person name="McCartney M.A."/>
            <person name="Auch B."/>
            <person name="Kono T."/>
            <person name="Mallez S."/>
            <person name="Zhang Y."/>
            <person name="Obille A."/>
            <person name="Becker A."/>
            <person name="Abrahante J.E."/>
            <person name="Garbe J."/>
            <person name="Badalamenti J.P."/>
            <person name="Herman A."/>
            <person name="Mangelson H."/>
            <person name="Liachko I."/>
            <person name="Sullivan S."/>
            <person name="Sone E.D."/>
            <person name="Koren S."/>
            <person name="Silverstein K.A.T."/>
            <person name="Beckman K.B."/>
            <person name="Gohl D.M."/>
        </authorList>
    </citation>
    <scope>NUCLEOTIDE SEQUENCE</scope>
    <source>
        <strain evidence="1">Duluth1</strain>
        <tissue evidence="1">Whole animal</tissue>
    </source>
</reference>
<organism evidence="1 2">
    <name type="scientific">Dreissena polymorpha</name>
    <name type="common">Zebra mussel</name>
    <name type="synonym">Mytilus polymorpha</name>
    <dbReference type="NCBI Taxonomy" id="45954"/>
    <lineage>
        <taxon>Eukaryota</taxon>
        <taxon>Metazoa</taxon>
        <taxon>Spiralia</taxon>
        <taxon>Lophotrochozoa</taxon>
        <taxon>Mollusca</taxon>
        <taxon>Bivalvia</taxon>
        <taxon>Autobranchia</taxon>
        <taxon>Heteroconchia</taxon>
        <taxon>Euheterodonta</taxon>
        <taxon>Imparidentia</taxon>
        <taxon>Neoheterodontei</taxon>
        <taxon>Myida</taxon>
        <taxon>Dreissenoidea</taxon>
        <taxon>Dreissenidae</taxon>
        <taxon>Dreissena</taxon>
    </lineage>
</organism>
<name>A0A9D4C3C4_DREPO</name>
<evidence type="ECO:0000313" key="1">
    <source>
        <dbReference type="EMBL" id="KAH3716386.1"/>
    </source>
</evidence>
<evidence type="ECO:0000313" key="2">
    <source>
        <dbReference type="Proteomes" id="UP000828390"/>
    </source>
</evidence>
<proteinExistence type="predicted"/>
<accession>A0A9D4C3C4</accession>